<reference evidence="3" key="1">
    <citation type="journal article" date="2014" name="Int. J. Syst. Evol. Microbiol.">
        <title>Complete genome sequence of Corynebacterium casei LMG S-19264T (=DSM 44701T), isolated from a smear-ripened cheese.</title>
        <authorList>
            <consortium name="US DOE Joint Genome Institute (JGI-PGF)"/>
            <person name="Walter F."/>
            <person name="Albersmeier A."/>
            <person name="Kalinowski J."/>
            <person name="Ruckert C."/>
        </authorList>
    </citation>
    <scope>NUCLEOTIDE SEQUENCE</scope>
    <source>
        <strain evidence="3">VKM Ac-1069</strain>
    </source>
</reference>
<dbReference type="Pfam" id="PF01451">
    <property type="entry name" value="LMWPc"/>
    <property type="match status" value="1"/>
</dbReference>
<evidence type="ECO:0000313" key="4">
    <source>
        <dbReference type="Proteomes" id="UP001143463"/>
    </source>
</evidence>
<dbReference type="EMBL" id="BSFQ01000006">
    <property type="protein sequence ID" value="GLL10961.1"/>
    <property type="molecule type" value="Genomic_DNA"/>
</dbReference>
<evidence type="ECO:0000259" key="2">
    <source>
        <dbReference type="SMART" id="SM00226"/>
    </source>
</evidence>
<evidence type="ECO:0000313" key="3">
    <source>
        <dbReference type="EMBL" id="GLL10961.1"/>
    </source>
</evidence>
<proteinExistence type="predicted"/>
<dbReference type="InterPro" id="IPR036196">
    <property type="entry name" value="Ptyr_pPase_sf"/>
</dbReference>
<accession>A0A9W6NVW4</accession>
<name>A0A9W6NVW4_9PSEU</name>
<reference evidence="3" key="2">
    <citation type="submission" date="2023-01" db="EMBL/GenBank/DDBJ databases">
        <authorList>
            <person name="Sun Q."/>
            <person name="Evtushenko L."/>
        </authorList>
    </citation>
    <scope>NUCLEOTIDE SEQUENCE</scope>
    <source>
        <strain evidence="3">VKM Ac-1069</strain>
    </source>
</reference>
<organism evidence="3 4">
    <name type="scientific">Pseudonocardia halophobica</name>
    <dbReference type="NCBI Taxonomy" id="29401"/>
    <lineage>
        <taxon>Bacteria</taxon>
        <taxon>Bacillati</taxon>
        <taxon>Actinomycetota</taxon>
        <taxon>Actinomycetes</taxon>
        <taxon>Pseudonocardiales</taxon>
        <taxon>Pseudonocardiaceae</taxon>
        <taxon>Pseudonocardia</taxon>
    </lineage>
</organism>
<evidence type="ECO:0000256" key="1">
    <source>
        <dbReference type="SAM" id="MobiDB-lite"/>
    </source>
</evidence>
<keyword evidence="4" id="KW-1185">Reference proteome</keyword>
<dbReference type="AlphaFoldDB" id="A0A9W6NVW4"/>
<dbReference type="SUPFAM" id="SSF52788">
    <property type="entry name" value="Phosphotyrosine protein phosphatases I"/>
    <property type="match status" value="1"/>
</dbReference>
<dbReference type="Proteomes" id="UP001143463">
    <property type="component" value="Unassembled WGS sequence"/>
</dbReference>
<comment type="caution">
    <text evidence="3">The sequence shown here is derived from an EMBL/GenBank/DDBJ whole genome shotgun (WGS) entry which is preliminary data.</text>
</comment>
<dbReference type="Gene3D" id="3.40.50.2300">
    <property type="match status" value="1"/>
</dbReference>
<sequence length="248" mass="26866">MRAGSVPELPLSASAFTRSPGDVGGGQVQNRAVTLGVVGRHSRPDLDPERADMFRLLFVCTGNLCRSPAAEIMTRHLLVGKLGGREAARFDISSAGVNAVVGEMMHPDTRDELAPWGLDGPAQAGAFRARQLRSPMVRRSDLVLGASLRHRSAVVEREPAGLKNTFALREFAALADAVDETMLPEGDPVKRAHELVEQARLKRGLVPLDREELSVVDPIGKPQQAHHDAVVLITDAVYRIVEKIVPSR</sequence>
<dbReference type="InterPro" id="IPR023485">
    <property type="entry name" value="Ptyr_pPase"/>
</dbReference>
<feature type="region of interest" description="Disordered" evidence="1">
    <location>
        <begin position="1"/>
        <end position="25"/>
    </location>
</feature>
<protein>
    <submittedName>
        <fullName evidence="3">Low molecular weight phosphatase family protein</fullName>
    </submittedName>
</protein>
<gene>
    <name evidence="3" type="ORF">GCM10017577_21020</name>
</gene>
<dbReference type="SMART" id="SM00226">
    <property type="entry name" value="LMWPc"/>
    <property type="match status" value="1"/>
</dbReference>
<feature type="domain" description="Phosphotyrosine protein phosphatase I" evidence="2">
    <location>
        <begin position="54"/>
        <end position="198"/>
    </location>
</feature>